<evidence type="ECO:0000313" key="2">
    <source>
        <dbReference type="EMBL" id="KAK7319690.1"/>
    </source>
</evidence>
<proteinExistence type="predicted"/>
<feature type="compositionally biased region" description="Polar residues" evidence="1">
    <location>
        <begin position="13"/>
        <end position="24"/>
    </location>
</feature>
<protein>
    <submittedName>
        <fullName evidence="2">Uncharacterized protein</fullName>
    </submittedName>
</protein>
<organism evidence="2 3">
    <name type="scientific">Clitoria ternatea</name>
    <name type="common">Butterfly pea</name>
    <dbReference type="NCBI Taxonomy" id="43366"/>
    <lineage>
        <taxon>Eukaryota</taxon>
        <taxon>Viridiplantae</taxon>
        <taxon>Streptophyta</taxon>
        <taxon>Embryophyta</taxon>
        <taxon>Tracheophyta</taxon>
        <taxon>Spermatophyta</taxon>
        <taxon>Magnoliopsida</taxon>
        <taxon>eudicotyledons</taxon>
        <taxon>Gunneridae</taxon>
        <taxon>Pentapetalae</taxon>
        <taxon>rosids</taxon>
        <taxon>fabids</taxon>
        <taxon>Fabales</taxon>
        <taxon>Fabaceae</taxon>
        <taxon>Papilionoideae</taxon>
        <taxon>50 kb inversion clade</taxon>
        <taxon>NPAAA clade</taxon>
        <taxon>indigoferoid/millettioid clade</taxon>
        <taxon>Phaseoleae</taxon>
        <taxon>Clitoria</taxon>
    </lineage>
</organism>
<accession>A0AAN9KKX5</accession>
<sequence length="253" mass="27661">MFVSKSVRHKTNNLRNNYGKNQVPNEPPIMGLDGSQLEAVNDESGTTIEKLKKPTPKPKCGADLRKPKSGQNNKGRVGKGHVDGNANFKGPGPSLHEKVLRIKMDHIGGKIVVDLHGQGHVGDDWLGASVMNPMKEDLDFLEWARALNQTSCSPANSTVDVNTDPIARSGNEGHNYSLYIYNGCDRNTFGELLSNEEIQLALFSMGNYKAPAVTSGSGLMHYAWVLKDGTLSIVCLVEIPEECLEDPMILYVD</sequence>
<feature type="region of interest" description="Disordered" evidence="1">
    <location>
        <begin position="1"/>
        <end position="93"/>
    </location>
</feature>
<dbReference type="AlphaFoldDB" id="A0AAN9KKX5"/>
<dbReference type="Proteomes" id="UP001359559">
    <property type="component" value="Unassembled WGS sequence"/>
</dbReference>
<evidence type="ECO:0000256" key="1">
    <source>
        <dbReference type="SAM" id="MobiDB-lite"/>
    </source>
</evidence>
<name>A0AAN9KKX5_CLITE</name>
<reference evidence="2 3" key="1">
    <citation type="submission" date="2024-01" db="EMBL/GenBank/DDBJ databases">
        <title>The genomes of 5 underutilized Papilionoideae crops provide insights into root nodulation and disease resistance.</title>
        <authorList>
            <person name="Yuan L."/>
        </authorList>
    </citation>
    <scope>NUCLEOTIDE SEQUENCE [LARGE SCALE GENOMIC DNA]</scope>
    <source>
        <strain evidence="2">LY-2023</strain>
        <tissue evidence="2">Leaf</tissue>
    </source>
</reference>
<evidence type="ECO:0000313" key="3">
    <source>
        <dbReference type="Proteomes" id="UP001359559"/>
    </source>
</evidence>
<gene>
    <name evidence="2" type="ORF">RJT34_04415</name>
</gene>
<comment type="caution">
    <text evidence="2">The sequence shown here is derived from an EMBL/GenBank/DDBJ whole genome shotgun (WGS) entry which is preliminary data.</text>
</comment>
<feature type="compositionally biased region" description="Basic residues" evidence="1">
    <location>
        <begin position="1"/>
        <end position="12"/>
    </location>
</feature>
<keyword evidence="3" id="KW-1185">Reference proteome</keyword>
<dbReference type="EMBL" id="JAYKXN010000001">
    <property type="protein sequence ID" value="KAK7319690.1"/>
    <property type="molecule type" value="Genomic_DNA"/>
</dbReference>